<dbReference type="PANTHER" id="PTHR12169:SF6">
    <property type="entry name" value="AFG1-LIKE ATPASE"/>
    <property type="match status" value="1"/>
</dbReference>
<keyword evidence="3" id="KW-0132">Cell division</keyword>
<keyword evidence="3" id="KW-0131">Cell cycle</keyword>
<reference evidence="3 4" key="1">
    <citation type="submission" date="2018-01" db="EMBL/GenBank/DDBJ databases">
        <title>Metagenomic assembled genomes from two thermal pools in the Uzon Caldera, Kamchatka, Russia.</title>
        <authorList>
            <person name="Wilkins L."/>
            <person name="Ettinger C."/>
        </authorList>
    </citation>
    <scope>NUCLEOTIDE SEQUENCE [LARGE SCALE GENOMIC DNA]</scope>
    <source>
        <strain evidence="3">ZAV-05</strain>
    </source>
</reference>
<proteinExistence type="predicted"/>
<dbReference type="GO" id="GO:0005524">
    <property type="term" value="F:ATP binding"/>
    <property type="evidence" value="ECO:0007669"/>
    <property type="project" value="UniProtKB-KW"/>
</dbReference>
<evidence type="ECO:0000313" key="3">
    <source>
        <dbReference type="EMBL" id="PMP71750.1"/>
    </source>
</evidence>
<dbReference type="Pfam" id="PF03969">
    <property type="entry name" value="AFG1_ATPase"/>
    <property type="match status" value="1"/>
</dbReference>
<dbReference type="Proteomes" id="UP000242881">
    <property type="component" value="Unassembled WGS sequence"/>
</dbReference>
<organism evidence="3 4">
    <name type="scientific">Calditerrivibrio nitroreducens</name>
    <dbReference type="NCBI Taxonomy" id="477976"/>
    <lineage>
        <taxon>Bacteria</taxon>
        <taxon>Pseudomonadati</taxon>
        <taxon>Deferribacterota</taxon>
        <taxon>Deferribacteres</taxon>
        <taxon>Deferribacterales</taxon>
        <taxon>Calditerrivibrionaceae</taxon>
    </lineage>
</organism>
<keyword evidence="1" id="KW-0547">Nucleotide-binding</keyword>
<dbReference type="Gene3D" id="3.40.50.300">
    <property type="entry name" value="P-loop containing nucleotide triphosphate hydrolases"/>
    <property type="match status" value="1"/>
</dbReference>
<keyword evidence="2" id="KW-0067">ATP-binding</keyword>
<dbReference type="EMBL" id="PNIN01000035">
    <property type="protein sequence ID" value="PMP71750.1"/>
    <property type="molecule type" value="Genomic_DNA"/>
</dbReference>
<dbReference type="PANTHER" id="PTHR12169">
    <property type="entry name" value="ATPASE N2B"/>
    <property type="match status" value="1"/>
</dbReference>
<dbReference type="NCBIfam" id="NF040713">
    <property type="entry name" value="ZapE"/>
    <property type="match status" value="1"/>
</dbReference>
<dbReference type="GO" id="GO:0005737">
    <property type="term" value="C:cytoplasm"/>
    <property type="evidence" value="ECO:0007669"/>
    <property type="project" value="TreeGrafter"/>
</dbReference>
<gene>
    <name evidence="3" type="ORF">C0187_03190</name>
</gene>
<dbReference type="AlphaFoldDB" id="A0A2J6WN07"/>
<dbReference type="SUPFAM" id="SSF52540">
    <property type="entry name" value="P-loop containing nucleoside triphosphate hydrolases"/>
    <property type="match status" value="1"/>
</dbReference>
<name>A0A2J6WN07_9BACT</name>
<dbReference type="GO" id="GO:0051301">
    <property type="term" value="P:cell division"/>
    <property type="evidence" value="ECO:0007669"/>
    <property type="project" value="UniProtKB-KW"/>
</dbReference>
<protein>
    <submittedName>
        <fullName evidence="3">Cell division protein ZapE</fullName>
    </submittedName>
</protein>
<dbReference type="InterPro" id="IPR005654">
    <property type="entry name" value="ATPase_AFG1-like"/>
</dbReference>
<dbReference type="InterPro" id="IPR027417">
    <property type="entry name" value="P-loop_NTPase"/>
</dbReference>
<sequence>MLYSIKEISFEVSIEKCFENLRPHPKFSDCTFENYIPDDNYPSQYYIKETLMDKINRLNEYKNKPNVLKKGFFGFFSKKVDEGLPIKNIYIDGGYGVGKTHLLSACYNTADVKKAFMSFGDLNYFFVYWGVEKCIDEFSKLDLLLIDEFELDDPATTRMIAKFFSNISKNTLIITTSNTLPSDLGKFRFQADEFARELGVIANTFKTVIVEGEDYRKKKHQVKRKVTDEHFYEFFKKDNSESKLLITIDDLISTLIDNHPFKYFVIPEKVESIFIEGLEPFPHLNNALRFAHFIDSCYYYNTNIFIRTDYKPQDLFSNEMLESCFQKKLLRCLSRLGELSVFFDK</sequence>
<evidence type="ECO:0000256" key="1">
    <source>
        <dbReference type="ARBA" id="ARBA00022741"/>
    </source>
</evidence>
<accession>A0A2J6WN07</accession>
<dbReference type="GO" id="GO:0016887">
    <property type="term" value="F:ATP hydrolysis activity"/>
    <property type="evidence" value="ECO:0007669"/>
    <property type="project" value="InterPro"/>
</dbReference>
<evidence type="ECO:0000313" key="4">
    <source>
        <dbReference type="Proteomes" id="UP000242881"/>
    </source>
</evidence>
<comment type="caution">
    <text evidence="3">The sequence shown here is derived from an EMBL/GenBank/DDBJ whole genome shotgun (WGS) entry which is preliminary data.</text>
</comment>
<evidence type="ECO:0000256" key="2">
    <source>
        <dbReference type="ARBA" id="ARBA00022840"/>
    </source>
</evidence>